<proteinExistence type="inferred from homology"/>
<keyword evidence="9" id="KW-0406">Ion transport</keyword>
<organism evidence="14 15">
    <name type="scientific">Halovibrio salipaludis</name>
    <dbReference type="NCBI Taxonomy" id="2032626"/>
    <lineage>
        <taxon>Bacteria</taxon>
        <taxon>Pseudomonadati</taxon>
        <taxon>Pseudomonadota</taxon>
        <taxon>Gammaproteobacteria</taxon>
        <taxon>Oceanospirillales</taxon>
        <taxon>Halomonadaceae</taxon>
        <taxon>Halovibrio</taxon>
    </lineage>
</organism>
<evidence type="ECO:0000256" key="7">
    <source>
        <dbReference type="ARBA" id="ARBA00022958"/>
    </source>
</evidence>
<feature type="transmembrane region" description="Helical" evidence="12">
    <location>
        <begin position="184"/>
        <end position="206"/>
    </location>
</feature>
<dbReference type="NCBIfam" id="TIGR00932">
    <property type="entry name" value="2a37"/>
    <property type="match status" value="1"/>
</dbReference>
<keyword evidence="5" id="KW-0633">Potassium transport</keyword>
<dbReference type="GO" id="GO:1902600">
    <property type="term" value="P:proton transmembrane transport"/>
    <property type="evidence" value="ECO:0007669"/>
    <property type="project" value="InterPro"/>
</dbReference>
<evidence type="ECO:0000256" key="4">
    <source>
        <dbReference type="ARBA" id="ARBA00022449"/>
    </source>
</evidence>
<dbReference type="SUPFAM" id="SSF51735">
    <property type="entry name" value="NAD(P)-binding Rossmann-fold domains"/>
    <property type="match status" value="1"/>
</dbReference>
<evidence type="ECO:0000313" key="15">
    <source>
        <dbReference type="Proteomes" id="UP000218896"/>
    </source>
</evidence>
<dbReference type="GO" id="GO:0006813">
    <property type="term" value="P:potassium ion transport"/>
    <property type="evidence" value="ECO:0007669"/>
    <property type="project" value="UniProtKB-KW"/>
</dbReference>
<dbReference type="Proteomes" id="UP000218896">
    <property type="component" value="Unassembled WGS sequence"/>
</dbReference>
<feature type="transmembrane region" description="Helical" evidence="12">
    <location>
        <begin position="56"/>
        <end position="75"/>
    </location>
</feature>
<feature type="domain" description="RCK N-terminal" evidence="13">
    <location>
        <begin position="408"/>
        <end position="529"/>
    </location>
</feature>
<evidence type="ECO:0000313" key="14">
    <source>
        <dbReference type="EMBL" id="PAU80712.1"/>
    </source>
</evidence>
<evidence type="ECO:0000256" key="11">
    <source>
        <dbReference type="SAM" id="MobiDB-lite"/>
    </source>
</evidence>
<dbReference type="Pfam" id="PF02254">
    <property type="entry name" value="TrkA_N"/>
    <property type="match status" value="1"/>
</dbReference>
<gene>
    <name evidence="14" type="ORF">CK501_09890</name>
</gene>
<evidence type="ECO:0000256" key="9">
    <source>
        <dbReference type="ARBA" id="ARBA00023065"/>
    </source>
</evidence>
<dbReference type="GO" id="GO:0012505">
    <property type="term" value="C:endomembrane system"/>
    <property type="evidence" value="ECO:0007669"/>
    <property type="project" value="UniProtKB-SubCell"/>
</dbReference>
<feature type="region of interest" description="Disordered" evidence="11">
    <location>
        <begin position="573"/>
        <end position="610"/>
    </location>
</feature>
<dbReference type="GO" id="GO:0015297">
    <property type="term" value="F:antiporter activity"/>
    <property type="evidence" value="ECO:0007669"/>
    <property type="project" value="UniProtKB-KW"/>
</dbReference>
<dbReference type="Gene3D" id="1.20.1530.20">
    <property type="match status" value="1"/>
</dbReference>
<keyword evidence="10 12" id="KW-0472">Membrane</keyword>
<dbReference type="InterPro" id="IPR004771">
    <property type="entry name" value="K/H_exchanger"/>
</dbReference>
<evidence type="ECO:0000256" key="2">
    <source>
        <dbReference type="ARBA" id="ARBA00005551"/>
    </source>
</evidence>
<keyword evidence="4" id="KW-0050">Antiport</keyword>
<evidence type="ECO:0000256" key="8">
    <source>
        <dbReference type="ARBA" id="ARBA00022989"/>
    </source>
</evidence>
<dbReference type="InterPro" id="IPR006153">
    <property type="entry name" value="Cation/H_exchanger_TM"/>
</dbReference>
<evidence type="ECO:0000256" key="5">
    <source>
        <dbReference type="ARBA" id="ARBA00022538"/>
    </source>
</evidence>
<feature type="transmembrane region" description="Helical" evidence="12">
    <location>
        <begin position="149"/>
        <end position="172"/>
    </location>
</feature>
<keyword evidence="3" id="KW-0813">Transport</keyword>
<evidence type="ECO:0000256" key="10">
    <source>
        <dbReference type="ARBA" id="ARBA00023136"/>
    </source>
</evidence>
<dbReference type="InterPro" id="IPR036291">
    <property type="entry name" value="NAD(P)-bd_dom_sf"/>
</dbReference>
<dbReference type="Pfam" id="PF00999">
    <property type="entry name" value="Na_H_Exchanger"/>
    <property type="match status" value="1"/>
</dbReference>
<keyword evidence="15" id="KW-1185">Reference proteome</keyword>
<keyword evidence="8 12" id="KW-1133">Transmembrane helix</keyword>
<dbReference type="InterPro" id="IPR003148">
    <property type="entry name" value="RCK_N"/>
</dbReference>
<evidence type="ECO:0000256" key="3">
    <source>
        <dbReference type="ARBA" id="ARBA00022448"/>
    </source>
</evidence>
<comment type="caution">
    <text evidence="14">The sequence shown here is derived from an EMBL/GenBank/DDBJ whole genome shotgun (WGS) entry which is preliminary data.</text>
</comment>
<dbReference type="EMBL" id="NSKD01000003">
    <property type="protein sequence ID" value="PAU80712.1"/>
    <property type="molecule type" value="Genomic_DNA"/>
</dbReference>
<sequence>MRALDFLLEVTLFLLAAVIAVPIFQWLGFGAVLGYLVAGVIMGPSLFSVIDDVESMLRFSKIGVVLLLFLVGLELAPQRLWVMRKNIFGQGMAGVLVCAIPMGVVAWAGFGLDWQTSLIIALGLAFSSTAFAMQVLSEHNELSSLHGRSAFAMLLFKYIALLPLLAAIPLMGEGSTTAMDPQEIARAIASTLVVLVAVIVGGHYLLRPVFRTVARIGARETFTATALLVVLGVSQILKMAGMPMELGAFLAGVLLADSEYRHEIHLSIEPFKGLLMGLFFMSVGMSADLHMLADMPGLVFGITGGVLLLKITVLYAVGRLGGLDDKGSRALAALMPQGGELAFVLFSMAMTYGVMSESVTDVLFAVVILTMAATPFTFLFNRRILDPMLATSEIDDRPYDSVGEDEEKPKVLICGFGGFGQMVGRLLHSAEIPFSALDANPLQVDFIRRYGHRIYYGDPARVDLLTTAGARDAQAIIVAVENAEYSMRIVDHVRRNFPTVPVYARARNRQHAWRLMDLGCRVITRETLSGSMHMGEQLLQIFGWDEDEAREAVQVFRDHDEEELRKYYAIHQEKGSRNPSDQEIIDELEGLFQSDEAESIDPDSLQHSSS</sequence>
<evidence type="ECO:0000256" key="12">
    <source>
        <dbReference type="SAM" id="Phobius"/>
    </source>
</evidence>
<feature type="transmembrane region" description="Helical" evidence="12">
    <location>
        <begin position="87"/>
        <end position="110"/>
    </location>
</feature>
<dbReference type="Gene3D" id="3.40.50.720">
    <property type="entry name" value="NAD(P)-binding Rossmann-like Domain"/>
    <property type="match status" value="1"/>
</dbReference>
<feature type="transmembrane region" description="Helical" evidence="12">
    <location>
        <begin position="116"/>
        <end position="137"/>
    </location>
</feature>
<evidence type="ECO:0000256" key="6">
    <source>
        <dbReference type="ARBA" id="ARBA00022692"/>
    </source>
</evidence>
<comment type="similarity">
    <text evidence="2">Belongs to the monovalent cation:proton antiporter 2 (CPA2) transporter (TC 2.A.37) family.</text>
</comment>
<dbReference type="PANTHER" id="PTHR46157">
    <property type="entry name" value="K(+) EFFLUX ANTIPORTER 3, CHLOROPLASTIC"/>
    <property type="match status" value="1"/>
</dbReference>
<evidence type="ECO:0000256" key="1">
    <source>
        <dbReference type="ARBA" id="ARBA00004127"/>
    </source>
</evidence>
<feature type="compositionally biased region" description="Acidic residues" evidence="11">
    <location>
        <begin position="583"/>
        <end position="601"/>
    </location>
</feature>
<feature type="transmembrane region" description="Helical" evidence="12">
    <location>
        <begin position="6"/>
        <end position="24"/>
    </location>
</feature>
<keyword evidence="6 12" id="KW-0812">Transmembrane</keyword>
<protein>
    <submittedName>
        <fullName evidence="14">Glutathione-regulated potassium-efflux system protein KefB</fullName>
    </submittedName>
</protein>
<dbReference type="GO" id="GO:0008324">
    <property type="term" value="F:monoatomic cation transmembrane transporter activity"/>
    <property type="evidence" value="ECO:0007669"/>
    <property type="project" value="InterPro"/>
</dbReference>
<feature type="transmembrane region" description="Helical" evidence="12">
    <location>
        <begin position="298"/>
        <end position="318"/>
    </location>
</feature>
<dbReference type="PROSITE" id="PS51201">
    <property type="entry name" value="RCK_N"/>
    <property type="match status" value="1"/>
</dbReference>
<keyword evidence="7" id="KW-0630">Potassium</keyword>
<dbReference type="FunFam" id="3.40.50.720:FF:000036">
    <property type="entry name" value="Glutathione-regulated potassium-efflux system protein KefB"/>
    <property type="match status" value="1"/>
</dbReference>
<dbReference type="AlphaFoldDB" id="A0A2A2F7W9"/>
<comment type="subcellular location">
    <subcellularLocation>
        <location evidence="1">Endomembrane system</location>
        <topology evidence="1">Multi-pass membrane protein</topology>
    </subcellularLocation>
</comment>
<dbReference type="PANTHER" id="PTHR46157:SF4">
    <property type="entry name" value="K(+) EFFLUX ANTIPORTER 3, CHLOROPLASTIC"/>
    <property type="match status" value="1"/>
</dbReference>
<dbReference type="InterPro" id="IPR038770">
    <property type="entry name" value="Na+/solute_symporter_sf"/>
</dbReference>
<name>A0A2A2F7W9_9GAMM</name>
<dbReference type="GO" id="GO:0005886">
    <property type="term" value="C:plasma membrane"/>
    <property type="evidence" value="ECO:0007669"/>
    <property type="project" value="TreeGrafter"/>
</dbReference>
<reference evidence="14 15" key="1">
    <citation type="submission" date="2017-08" db="EMBL/GenBank/DDBJ databases">
        <title>Halovibrio sewagensis sp. nov., isolated from wastewater of high salinity.</title>
        <authorList>
            <person name="Dong X."/>
            <person name="Zhang G."/>
        </authorList>
    </citation>
    <scope>NUCLEOTIDE SEQUENCE [LARGE SCALE GENOMIC DNA]</scope>
    <source>
        <strain evidence="14 15">YL5-2</strain>
    </source>
</reference>
<evidence type="ECO:0000259" key="13">
    <source>
        <dbReference type="PROSITE" id="PS51201"/>
    </source>
</evidence>
<accession>A0A2A2F7W9</accession>
<feature type="transmembrane region" description="Helical" evidence="12">
    <location>
        <begin position="362"/>
        <end position="380"/>
    </location>
</feature>
<feature type="transmembrane region" description="Helical" evidence="12">
    <location>
        <begin position="330"/>
        <end position="350"/>
    </location>
</feature>